<feature type="coiled-coil region" evidence="1">
    <location>
        <begin position="70"/>
        <end position="119"/>
    </location>
</feature>
<organism evidence="2 3">
    <name type="scientific">Streptococcus oralis</name>
    <dbReference type="NCBI Taxonomy" id="1303"/>
    <lineage>
        <taxon>Bacteria</taxon>
        <taxon>Bacillati</taxon>
        <taxon>Bacillota</taxon>
        <taxon>Bacilli</taxon>
        <taxon>Lactobacillales</taxon>
        <taxon>Streptococcaceae</taxon>
        <taxon>Streptococcus</taxon>
    </lineage>
</organism>
<dbReference type="Proteomes" id="UP000070353">
    <property type="component" value="Unassembled WGS sequence"/>
</dbReference>
<keyword evidence="1" id="KW-0175">Coiled coil</keyword>
<evidence type="ECO:0000313" key="3">
    <source>
        <dbReference type="Proteomes" id="UP000070353"/>
    </source>
</evidence>
<evidence type="ECO:0000313" key="2">
    <source>
        <dbReference type="EMBL" id="KXU06462.1"/>
    </source>
</evidence>
<gene>
    <name evidence="2" type="ORF">SORDD24_00117</name>
</gene>
<accession>A0A139QV81</accession>
<dbReference type="RefSeq" id="WP_231082632.1">
    <property type="nucleotide sequence ID" value="NZ_KQ970759.1"/>
</dbReference>
<protein>
    <recommendedName>
        <fullName evidence="4">Cingulin</fullName>
    </recommendedName>
</protein>
<name>A0A139QV81_STROR</name>
<dbReference type="PATRIC" id="fig|1303.84.peg.127"/>
<dbReference type="AlphaFoldDB" id="A0A139QV81"/>
<reference evidence="2 3" key="1">
    <citation type="submission" date="2016-01" db="EMBL/GenBank/DDBJ databases">
        <title>Highly variable Streptococcus oralis are common among viridans streptococci isolated from primates.</title>
        <authorList>
            <person name="Denapaite D."/>
            <person name="Rieger M."/>
            <person name="Koendgen S."/>
            <person name="Brueckner R."/>
            <person name="Ochigava I."/>
            <person name="Kappeler P."/>
            <person name="Maetz-Rensing K."/>
            <person name="Leendertz F."/>
            <person name="Hakenbeck R."/>
        </authorList>
    </citation>
    <scope>NUCLEOTIDE SEQUENCE [LARGE SCALE GENOMIC DNA]</scope>
    <source>
        <strain evidence="2 3">DD24</strain>
    </source>
</reference>
<proteinExistence type="predicted"/>
<evidence type="ECO:0000256" key="1">
    <source>
        <dbReference type="SAM" id="Coils"/>
    </source>
</evidence>
<comment type="caution">
    <text evidence="2">The sequence shown here is derived from an EMBL/GenBank/DDBJ whole genome shotgun (WGS) entry which is preliminary data.</text>
</comment>
<dbReference type="EMBL" id="LQZB01000012">
    <property type="protein sequence ID" value="KXU06462.1"/>
    <property type="molecule type" value="Genomic_DNA"/>
</dbReference>
<sequence>MGTLKMADKNEEKRYKLWREIVKIDDKEESLQTLKRQYEQQVTHFHSEIQSIHHRMATLLAISPSSRQVIEQIESDNRTIQRQINSYVEEELDELGKQTKKARRTFDEAREELIAERNRLPWE</sequence>
<evidence type="ECO:0008006" key="4">
    <source>
        <dbReference type="Google" id="ProtNLM"/>
    </source>
</evidence>